<feature type="region of interest" description="Disordered" evidence="1">
    <location>
        <begin position="19"/>
        <end position="78"/>
    </location>
</feature>
<evidence type="ECO:0000256" key="1">
    <source>
        <dbReference type="SAM" id="MobiDB-lite"/>
    </source>
</evidence>
<evidence type="ECO:0000313" key="2">
    <source>
        <dbReference type="EMBL" id="CAG5058032.1"/>
    </source>
</evidence>
<proteinExistence type="predicted"/>
<reference evidence="2" key="1">
    <citation type="submission" date="2021-04" db="EMBL/GenBank/DDBJ databases">
        <authorList>
            <person name="Tunstrom K."/>
        </authorList>
    </citation>
    <scope>NUCLEOTIDE SEQUENCE</scope>
</reference>
<feature type="compositionally biased region" description="Low complexity" evidence="1">
    <location>
        <begin position="51"/>
        <end position="63"/>
    </location>
</feature>
<organism evidence="2 3">
    <name type="scientific">Parnassius apollo</name>
    <name type="common">Apollo butterfly</name>
    <name type="synonym">Papilio apollo</name>
    <dbReference type="NCBI Taxonomy" id="110799"/>
    <lineage>
        <taxon>Eukaryota</taxon>
        <taxon>Metazoa</taxon>
        <taxon>Ecdysozoa</taxon>
        <taxon>Arthropoda</taxon>
        <taxon>Hexapoda</taxon>
        <taxon>Insecta</taxon>
        <taxon>Pterygota</taxon>
        <taxon>Neoptera</taxon>
        <taxon>Endopterygota</taxon>
        <taxon>Lepidoptera</taxon>
        <taxon>Glossata</taxon>
        <taxon>Ditrysia</taxon>
        <taxon>Papilionoidea</taxon>
        <taxon>Papilionidae</taxon>
        <taxon>Parnassiinae</taxon>
        <taxon>Parnassini</taxon>
        <taxon>Parnassius</taxon>
        <taxon>Parnassius</taxon>
    </lineage>
</organism>
<dbReference type="Proteomes" id="UP000691718">
    <property type="component" value="Unassembled WGS sequence"/>
</dbReference>
<dbReference type="AlphaFoldDB" id="A0A8S3YDH2"/>
<sequence length="116" mass="13363">SWFMMSSLLTDRIIEECLEQEDSEEENVSEIEDFEEHSDHESGTEQEASDSDGSSVSEESFPSNLQIENTEDEEYLEDVPLKSGRNLNIVYFTEIFVIMSPPFRLPLKSLDKYSVL</sequence>
<accession>A0A8S3YDH2</accession>
<gene>
    <name evidence="2" type="ORF">PAPOLLO_LOCUS27397</name>
</gene>
<dbReference type="OrthoDB" id="7477373at2759"/>
<keyword evidence="3" id="KW-1185">Reference proteome</keyword>
<feature type="compositionally biased region" description="Acidic residues" evidence="1">
    <location>
        <begin position="19"/>
        <end position="36"/>
    </location>
</feature>
<protein>
    <submittedName>
        <fullName evidence="2">(apollo) hypothetical protein</fullName>
    </submittedName>
</protein>
<feature type="non-terminal residue" evidence="2">
    <location>
        <position position="116"/>
    </location>
</feature>
<evidence type="ECO:0000313" key="3">
    <source>
        <dbReference type="Proteomes" id="UP000691718"/>
    </source>
</evidence>
<dbReference type="EMBL" id="CAJQZP010001649">
    <property type="protein sequence ID" value="CAG5058032.1"/>
    <property type="molecule type" value="Genomic_DNA"/>
</dbReference>
<comment type="caution">
    <text evidence="2">The sequence shown here is derived from an EMBL/GenBank/DDBJ whole genome shotgun (WGS) entry which is preliminary data.</text>
</comment>
<name>A0A8S3YDH2_PARAO</name>